<dbReference type="PROSITE" id="PS00375">
    <property type="entry name" value="UDPGT"/>
    <property type="match status" value="1"/>
</dbReference>
<dbReference type="EMBL" id="OX459123">
    <property type="protein sequence ID" value="CAI9108459.1"/>
    <property type="molecule type" value="Genomic_DNA"/>
</dbReference>
<dbReference type="SUPFAM" id="SSF53756">
    <property type="entry name" value="UDP-Glycosyltransferase/glycogen phosphorylase"/>
    <property type="match status" value="1"/>
</dbReference>
<evidence type="ECO:0000313" key="4">
    <source>
        <dbReference type="EMBL" id="CAI9108459.1"/>
    </source>
</evidence>
<organism evidence="4 5">
    <name type="scientific">Oldenlandia corymbosa var. corymbosa</name>
    <dbReference type="NCBI Taxonomy" id="529605"/>
    <lineage>
        <taxon>Eukaryota</taxon>
        <taxon>Viridiplantae</taxon>
        <taxon>Streptophyta</taxon>
        <taxon>Embryophyta</taxon>
        <taxon>Tracheophyta</taxon>
        <taxon>Spermatophyta</taxon>
        <taxon>Magnoliopsida</taxon>
        <taxon>eudicotyledons</taxon>
        <taxon>Gunneridae</taxon>
        <taxon>Pentapetalae</taxon>
        <taxon>asterids</taxon>
        <taxon>lamiids</taxon>
        <taxon>Gentianales</taxon>
        <taxon>Rubiaceae</taxon>
        <taxon>Rubioideae</taxon>
        <taxon>Spermacoceae</taxon>
        <taxon>Hedyotis-Oldenlandia complex</taxon>
        <taxon>Oldenlandia</taxon>
    </lineage>
</organism>
<evidence type="ECO:0000313" key="5">
    <source>
        <dbReference type="Proteomes" id="UP001161247"/>
    </source>
</evidence>
<dbReference type="CDD" id="cd03784">
    <property type="entry name" value="GT1_Gtf-like"/>
    <property type="match status" value="1"/>
</dbReference>
<dbReference type="AlphaFoldDB" id="A0AAV1DL34"/>
<proteinExistence type="inferred from homology"/>
<evidence type="ECO:0000256" key="3">
    <source>
        <dbReference type="RuleBase" id="RU003718"/>
    </source>
</evidence>
<dbReference type="PANTHER" id="PTHR11926">
    <property type="entry name" value="GLUCOSYL/GLUCURONOSYL TRANSFERASES"/>
    <property type="match status" value="1"/>
</dbReference>
<name>A0AAV1DL34_OLDCO</name>
<keyword evidence="3" id="KW-0328">Glycosyltransferase</keyword>
<dbReference type="FunFam" id="3.40.50.2000:FF:000019">
    <property type="entry name" value="Glycosyltransferase"/>
    <property type="match status" value="1"/>
</dbReference>
<dbReference type="Pfam" id="PF00201">
    <property type="entry name" value="UDPGT"/>
    <property type="match status" value="1"/>
</dbReference>
<keyword evidence="2 3" id="KW-0808">Transferase</keyword>
<dbReference type="InterPro" id="IPR002213">
    <property type="entry name" value="UDP_glucos_trans"/>
</dbReference>
<dbReference type="Gene3D" id="3.40.50.2000">
    <property type="entry name" value="Glycogen Phosphorylase B"/>
    <property type="match status" value="2"/>
</dbReference>
<reference evidence="4" key="1">
    <citation type="submission" date="2023-03" db="EMBL/GenBank/DDBJ databases">
        <authorList>
            <person name="Julca I."/>
        </authorList>
    </citation>
    <scope>NUCLEOTIDE SEQUENCE</scope>
</reference>
<dbReference type="GO" id="GO:0080044">
    <property type="term" value="F:quercetin 7-O-glucosyltransferase activity"/>
    <property type="evidence" value="ECO:0007669"/>
    <property type="project" value="TreeGrafter"/>
</dbReference>
<sequence length="174" mass="19357">MASRYPKVKTVGPTIPLMYLDKSSEDKDYGLTLFKPETVACKEWLDTKSTGTVVYVSFGSMTCLSKEQMKEIAWGLANSQCFFLWVVRGPEEGKLPRNFVAEVGEKGLIVKWCPQLEVLAHEAVGCFLTHCGWNSTLEALTLGVPMVVMPQSSDQWTNAKLIADVWQSGMKLEA</sequence>
<comment type="similarity">
    <text evidence="1 3">Belongs to the UDP-glycosyltransferase family.</text>
</comment>
<dbReference type="GO" id="GO:0080043">
    <property type="term" value="F:quercetin 3-O-glucosyltransferase activity"/>
    <property type="evidence" value="ECO:0007669"/>
    <property type="project" value="TreeGrafter"/>
</dbReference>
<dbReference type="InterPro" id="IPR035595">
    <property type="entry name" value="UDP_glycos_trans_CS"/>
</dbReference>
<dbReference type="PANTHER" id="PTHR11926:SF1560">
    <property type="entry name" value="UDP-GLYCOSYLTRANSFERASE 74E1-RELATED"/>
    <property type="match status" value="1"/>
</dbReference>
<protein>
    <submittedName>
        <fullName evidence="4">OLC1v1008048C1</fullName>
    </submittedName>
</protein>
<accession>A0AAV1DL34</accession>
<evidence type="ECO:0000256" key="1">
    <source>
        <dbReference type="ARBA" id="ARBA00009995"/>
    </source>
</evidence>
<dbReference type="Proteomes" id="UP001161247">
    <property type="component" value="Chromosome 6"/>
</dbReference>
<keyword evidence="5" id="KW-1185">Reference proteome</keyword>
<gene>
    <name evidence="4" type="ORF">OLC1_LOCUS16544</name>
</gene>
<evidence type="ECO:0000256" key="2">
    <source>
        <dbReference type="ARBA" id="ARBA00022679"/>
    </source>
</evidence>